<gene>
    <name evidence="2" type="ORF">M501DRAFT_1003267</name>
</gene>
<protein>
    <submittedName>
        <fullName evidence="2">Uncharacterized protein</fullName>
    </submittedName>
</protein>
<comment type="caution">
    <text evidence="2">The sequence shown here is derived from an EMBL/GenBank/DDBJ whole genome shotgun (WGS) entry which is preliminary data.</text>
</comment>
<reference evidence="2" key="1">
    <citation type="journal article" date="2020" name="Stud. Mycol.">
        <title>101 Dothideomycetes genomes: a test case for predicting lifestyles and emergence of pathogens.</title>
        <authorList>
            <person name="Haridas S."/>
            <person name="Albert R."/>
            <person name="Binder M."/>
            <person name="Bloem J."/>
            <person name="Labutti K."/>
            <person name="Salamov A."/>
            <person name="Andreopoulos B."/>
            <person name="Baker S."/>
            <person name="Barry K."/>
            <person name="Bills G."/>
            <person name="Bluhm B."/>
            <person name="Cannon C."/>
            <person name="Castanera R."/>
            <person name="Culley D."/>
            <person name="Daum C."/>
            <person name="Ezra D."/>
            <person name="Gonzalez J."/>
            <person name="Henrissat B."/>
            <person name="Kuo A."/>
            <person name="Liang C."/>
            <person name="Lipzen A."/>
            <person name="Lutzoni F."/>
            <person name="Magnuson J."/>
            <person name="Mondo S."/>
            <person name="Nolan M."/>
            <person name="Ohm R."/>
            <person name="Pangilinan J."/>
            <person name="Park H.-J."/>
            <person name="Ramirez L."/>
            <person name="Alfaro M."/>
            <person name="Sun H."/>
            <person name="Tritt A."/>
            <person name="Yoshinaga Y."/>
            <person name="Zwiers L.-H."/>
            <person name="Turgeon B."/>
            <person name="Goodwin S."/>
            <person name="Spatafora J."/>
            <person name="Crous P."/>
            <person name="Grigoriev I."/>
        </authorList>
    </citation>
    <scope>NUCLEOTIDE SEQUENCE</scope>
    <source>
        <strain evidence="2">CBS 101060</strain>
    </source>
</reference>
<feature type="region of interest" description="Disordered" evidence="1">
    <location>
        <begin position="20"/>
        <end position="46"/>
    </location>
</feature>
<feature type="compositionally biased region" description="Pro residues" evidence="1">
    <location>
        <begin position="95"/>
        <end position="104"/>
    </location>
</feature>
<feature type="region of interest" description="Disordered" evidence="1">
    <location>
        <begin position="211"/>
        <end position="237"/>
    </location>
</feature>
<organism evidence="2 3">
    <name type="scientific">Patellaria atrata CBS 101060</name>
    <dbReference type="NCBI Taxonomy" id="1346257"/>
    <lineage>
        <taxon>Eukaryota</taxon>
        <taxon>Fungi</taxon>
        <taxon>Dikarya</taxon>
        <taxon>Ascomycota</taxon>
        <taxon>Pezizomycotina</taxon>
        <taxon>Dothideomycetes</taxon>
        <taxon>Dothideomycetes incertae sedis</taxon>
        <taxon>Patellariales</taxon>
        <taxon>Patellariaceae</taxon>
        <taxon>Patellaria</taxon>
    </lineage>
</organism>
<accession>A0A9P4SBW1</accession>
<sequence>MTPLKNKLLQLAAESSITIHSPSTAGTGTSIRKQRNVKGTPMSKVSPSIASPLSIIDTPSKPSLLPPLDLPKSLSALLAEADSTPVNAAQTMTLPTPPASPKTPTPFRSKIPRPIYPARPLTMTQKIPTRLLFQAHANKNIDPPTPLPATTVYTTIPRYASAHDLHALYNNIASGTTIPEVKANGPVEEGIIIRDFAPSIHGSRKLARVSEVEHEGDEHRKEHEPVKTKEATENSDVQRLREHQQLENKATTQIDGSTATAGHITAVPDHEEAHKKHGLICKLKEKMAGKSHKSKTVERESSNKLTKKAHPPRDFRDRVLRRVFPVVL</sequence>
<dbReference type="AlphaFoldDB" id="A0A9P4SBW1"/>
<dbReference type="EMBL" id="MU006094">
    <property type="protein sequence ID" value="KAF2839813.1"/>
    <property type="molecule type" value="Genomic_DNA"/>
</dbReference>
<feature type="compositionally biased region" description="Polar residues" evidence="1">
    <location>
        <begin position="20"/>
        <end position="31"/>
    </location>
</feature>
<proteinExistence type="predicted"/>
<evidence type="ECO:0000313" key="2">
    <source>
        <dbReference type="EMBL" id="KAF2839813.1"/>
    </source>
</evidence>
<keyword evidence="3" id="KW-1185">Reference proteome</keyword>
<name>A0A9P4SBW1_9PEZI</name>
<evidence type="ECO:0000256" key="1">
    <source>
        <dbReference type="SAM" id="MobiDB-lite"/>
    </source>
</evidence>
<feature type="region of interest" description="Disordered" evidence="1">
    <location>
        <begin position="91"/>
        <end position="115"/>
    </location>
</feature>
<evidence type="ECO:0000313" key="3">
    <source>
        <dbReference type="Proteomes" id="UP000799429"/>
    </source>
</evidence>
<feature type="region of interest" description="Disordered" evidence="1">
    <location>
        <begin position="284"/>
        <end position="316"/>
    </location>
</feature>
<dbReference type="Proteomes" id="UP000799429">
    <property type="component" value="Unassembled WGS sequence"/>
</dbReference>